<dbReference type="Pfam" id="PF11236">
    <property type="entry name" value="DUF3037"/>
    <property type="match status" value="1"/>
</dbReference>
<comment type="caution">
    <text evidence="1">The sequence shown here is derived from an EMBL/GenBank/DDBJ whole genome shotgun (WGS) entry which is preliminary data.</text>
</comment>
<dbReference type="InterPro" id="IPR021398">
    <property type="entry name" value="DUF3037"/>
</dbReference>
<proteinExistence type="predicted"/>
<sequence>MTDRTTYTYTVLRYVHDVLTGEFVNVGVVLFLPSSGTVKFKTRSTIGRLKGVFPDIDRKAFVRAMHAVRRALQGVARNEGPPDLFTDVQDAATIARKALPLDDSSLQWSPSGSGVTADPGQALERIYARFVSRYDCPPRHRRSDEDIWRPVRRKLEEKNLAQRLQEKSIHGEVDDIIFKHAWKNGQWHVYEPLSFDLADADGIKVKAREWLGHLAAVVAGGDAERFKPHFIVGAPTDPKLTDAYRTALAILERAPNSPEVFEETELDTFVARIEDEVRAHDAEQDSRRHDGSRSY</sequence>
<organism evidence="1 2">
    <name type="scientific">Xanthobacter aminoxidans</name>
    <dbReference type="NCBI Taxonomy" id="186280"/>
    <lineage>
        <taxon>Bacteria</taxon>
        <taxon>Pseudomonadati</taxon>
        <taxon>Pseudomonadota</taxon>
        <taxon>Alphaproteobacteria</taxon>
        <taxon>Hyphomicrobiales</taxon>
        <taxon>Xanthobacteraceae</taxon>
        <taxon>Xanthobacter</taxon>
    </lineage>
</organism>
<protein>
    <submittedName>
        <fullName evidence="1">DUF3037 domain-containing protein</fullName>
    </submittedName>
</protein>
<accession>A0ABW6ZA31</accession>
<gene>
    <name evidence="1" type="ORF">V5F30_00260</name>
</gene>
<dbReference type="RefSeq" id="WP_394007020.1">
    <property type="nucleotide sequence ID" value="NZ_JBAFUR010000001.1"/>
</dbReference>
<name>A0ABW6ZA31_9HYPH</name>
<evidence type="ECO:0000313" key="1">
    <source>
        <dbReference type="EMBL" id="MFG1250616.1"/>
    </source>
</evidence>
<evidence type="ECO:0000313" key="2">
    <source>
        <dbReference type="Proteomes" id="UP001604043"/>
    </source>
</evidence>
<dbReference type="EMBL" id="JBAFUR010000001">
    <property type="protein sequence ID" value="MFG1250616.1"/>
    <property type="molecule type" value="Genomic_DNA"/>
</dbReference>
<dbReference type="Proteomes" id="UP001604043">
    <property type="component" value="Unassembled WGS sequence"/>
</dbReference>
<keyword evidence="2" id="KW-1185">Reference proteome</keyword>
<reference evidence="1 2" key="1">
    <citation type="submission" date="2024-02" db="EMBL/GenBank/DDBJ databases">
        <title>Expansion and revision of Xanthobacter and proposal of Roseixanthobacter gen. nov.</title>
        <authorList>
            <person name="Soltysiak M.P.M."/>
            <person name="Jalihal A."/>
            <person name="Ory A."/>
            <person name="Chrisophersen C."/>
            <person name="Lee A.D."/>
            <person name="Boulton J."/>
            <person name="Springer M."/>
        </authorList>
    </citation>
    <scope>NUCLEOTIDE SEQUENCE [LARGE SCALE GENOMIC DNA]</scope>
    <source>
        <strain evidence="1 2">CB5</strain>
    </source>
</reference>